<keyword evidence="4" id="KW-0963">Cytoplasm</keyword>
<evidence type="ECO:0000256" key="2">
    <source>
        <dbReference type="ARBA" id="ARBA00004496"/>
    </source>
</evidence>
<dbReference type="GO" id="GO:0007140">
    <property type="term" value="P:male meiotic nuclear division"/>
    <property type="evidence" value="ECO:0007669"/>
    <property type="project" value="TreeGrafter"/>
</dbReference>
<name>A0AA88HL51_ARTSF</name>
<keyword evidence="11" id="KW-1185">Reference proteome</keyword>
<dbReference type="GO" id="GO:0030154">
    <property type="term" value="P:cell differentiation"/>
    <property type="evidence" value="ECO:0007669"/>
    <property type="project" value="UniProtKB-KW"/>
</dbReference>
<organism evidence="10 11">
    <name type="scientific">Artemia franciscana</name>
    <name type="common">Brine shrimp</name>
    <name type="synonym">Artemia sanfranciscana</name>
    <dbReference type="NCBI Taxonomy" id="6661"/>
    <lineage>
        <taxon>Eukaryota</taxon>
        <taxon>Metazoa</taxon>
        <taxon>Ecdysozoa</taxon>
        <taxon>Arthropoda</taxon>
        <taxon>Crustacea</taxon>
        <taxon>Branchiopoda</taxon>
        <taxon>Anostraca</taxon>
        <taxon>Artemiidae</taxon>
        <taxon>Artemia</taxon>
    </lineage>
</organism>
<evidence type="ECO:0000259" key="9">
    <source>
        <dbReference type="Pfam" id="PF13017"/>
    </source>
</evidence>
<dbReference type="Pfam" id="PF13017">
    <property type="entry name" value="Maelstrom"/>
    <property type="match status" value="1"/>
</dbReference>
<feature type="domain" description="Maelstrom" evidence="9">
    <location>
        <begin position="89"/>
        <end position="282"/>
    </location>
</feature>
<proteinExistence type="inferred from homology"/>
<keyword evidence="5" id="KW-0221">Differentiation</keyword>
<dbReference type="GO" id="GO:0043565">
    <property type="term" value="F:sequence-specific DNA binding"/>
    <property type="evidence" value="ECO:0007669"/>
    <property type="project" value="TreeGrafter"/>
</dbReference>
<evidence type="ECO:0000256" key="3">
    <source>
        <dbReference type="ARBA" id="ARBA00007057"/>
    </source>
</evidence>
<dbReference type="GO" id="GO:0043186">
    <property type="term" value="C:P granule"/>
    <property type="evidence" value="ECO:0007669"/>
    <property type="project" value="TreeGrafter"/>
</dbReference>
<dbReference type="EMBL" id="JAVRJZ010000016">
    <property type="protein sequence ID" value="KAK2710943.1"/>
    <property type="molecule type" value="Genomic_DNA"/>
</dbReference>
<keyword evidence="8" id="KW-0539">Nucleus</keyword>
<dbReference type="GO" id="GO:0007283">
    <property type="term" value="P:spermatogenesis"/>
    <property type="evidence" value="ECO:0007669"/>
    <property type="project" value="TreeGrafter"/>
</dbReference>
<dbReference type="PANTHER" id="PTHR21358:SF4">
    <property type="entry name" value="PROTEIN MAELSTROM HOMOLOG"/>
    <property type="match status" value="1"/>
</dbReference>
<gene>
    <name evidence="10" type="ORF">QYM36_012194</name>
</gene>
<dbReference type="GO" id="GO:0034587">
    <property type="term" value="P:piRNA processing"/>
    <property type="evidence" value="ECO:0007669"/>
    <property type="project" value="TreeGrafter"/>
</dbReference>
<dbReference type="InterPro" id="IPR039259">
    <property type="entry name" value="Protein_maelstrom"/>
</dbReference>
<dbReference type="AlphaFoldDB" id="A0AA88HL51"/>
<evidence type="ECO:0000256" key="5">
    <source>
        <dbReference type="ARBA" id="ARBA00022782"/>
    </source>
</evidence>
<keyword evidence="7" id="KW-0943">RNA-mediated gene silencing</keyword>
<dbReference type="Proteomes" id="UP001187531">
    <property type="component" value="Unassembled WGS sequence"/>
</dbReference>
<evidence type="ECO:0000256" key="7">
    <source>
        <dbReference type="ARBA" id="ARBA00023158"/>
    </source>
</evidence>
<dbReference type="GO" id="GO:0045892">
    <property type="term" value="P:negative regulation of DNA-templated transcription"/>
    <property type="evidence" value="ECO:0007669"/>
    <property type="project" value="TreeGrafter"/>
</dbReference>
<dbReference type="InterPro" id="IPR024970">
    <property type="entry name" value="Maelstrom"/>
</dbReference>
<comment type="caution">
    <text evidence="10">The sequence shown here is derived from an EMBL/GenBank/DDBJ whole genome shotgun (WGS) entry which is preliminary data.</text>
</comment>
<evidence type="ECO:0000256" key="1">
    <source>
        <dbReference type="ARBA" id="ARBA00004123"/>
    </source>
</evidence>
<protein>
    <recommendedName>
        <fullName evidence="9">Maelstrom domain-containing protein</fullName>
    </recommendedName>
</protein>
<evidence type="ECO:0000313" key="11">
    <source>
        <dbReference type="Proteomes" id="UP001187531"/>
    </source>
</evidence>
<dbReference type="GO" id="GO:0005634">
    <property type="term" value="C:nucleus"/>
    <property type="evidence" value="ECO:0007669"/>
    <property type="project" value="UniProtKB-SubCell"/>
</dbReference>
<sequence>MFMTMDEAVQTFHPHYKNLNASEKAIYEKMAKEQKQKQKSDPTKKFDTYGVSMADRNAALEREKKAKKEMLDYIKNTVVTLKNADLTEEKEYLPCEVAIAKFSLKKGVEKVYHCLIKPGQIPVGYAFAAKEHSEKTHEIPVSGAPEADSSYSGQVIRMNAFLRNQEGDIEPVYTTEENMEAAKGMIKYIFQHGGEYKQPLYKVYDIDALTCQLIKGGANYVHDAPISPIAHKADQYEFELGLACKFHENRDNPKYCSVHAVRAWALSVIDLCSDFYDIESPANQPLASSSGPTPMVSWDDEDINSIPEFEDLEIEEDFSKLNLRRPLVKEPVKRPSYAKLNPSSYEAVSRRNEAVSANGNAWKSDSYGGQRENFHSKAYHQHNTFG</sequence>
<evidence type="ECO:0000256" key="4">
    <source>
        <dbReference type="ARBA" id="ARBA00022490"/>
    </source>
</evidence>
<accession>A0AA88HL51</accession>
<comment type="similarity">
    <text evidence="3">Belongs to the maelstrom family.</text>
</comment>
<reference evidence="10" key="1">
    <citation type="submission" date="2023-07" db="EMBL/GenBank/DDBJ databases">
        <title>Chromosome-level genome assembly of Artemia franciscana.</title>
        <authorList>
            <person name="Jo E."/>
        </authorList>
    </citation>
    <scope>NUCLEOTIDE SEQUENCE</scope>
    <source>
        <tissue evidence="10">Whole body</tissue>
    </source>
</reference>
<keyword evidence="6" id="KW-0238">DNA-binding</keyword>
<evidence type="ECO:0000313" key="10">
    <source>
        <dbReference type="EMBL" id="KAK2710943.1"/>
    </source>
</evidence>
<comment type="subcellular location">
    <subcellularLocation>
        <location evidence="2">Cytoplasm</location>
    </subcellularLocation>
    <subcellularLocation>
        <location evidence="1">Nucleus</location>
    </subcellularLocation>
</comment>
<dbReference type="PANTHER" id="PTHR21358">
    <property type="entry name" value="PROTEIN MAELSTROM HOMOLOG"/>
    <property type="match status" value="1"/>
</dbReference>
<evidence type="ECO:0000256" key="6">
    <source>
        <dbReference type="ARBA" id="ARBA00023125"/>
    </source>
</evidence>
<evidence type="ECO:0000256" key="8">
    <source>
        <dbReference type="ARBA" id="ARBA00023242"/>
    </source>
</evidence>
<dbReference type="GO" id="GO:0060964">
    <property type="term" value="P:regulation of miRNA-mediated gene silencing"/>
    <property type="evidence" value="ECO:0007669"/>
    <property type="project" value="InterPro"/>
</dbReference>